<evidence type="ECO:0000313" key="1">
    <source>
        <dbReference type="EMBL" id="VDO81998.1"/>
    </source>
</evidence>
<dbReference type="Proteomes" id="UP000267606">
    <property type="component" value="Unassembled WGS sequence"/>
</dbReference>
<dbReference type="EMBL" id="UZAJ01018364">
    <property type="protein sequence ID" value="VDO81998.1"/>
    <property type="molecule type" value="Genomic_DNA"/>
</dbReference>
<protein>
    <submittedName>
        <fullName evidence="1 3">Uncharacterized protein</fullName>
    </submittedName>
</protein>
<sequence length="91" mass="10721">MTAPAANFELNCRSQVLHYRDGEINPPFLRKSWKLVPQTNFNRNTQICKISLITTVWFFFFGNKRLLNVTNIPNYCDIQILSSREDHLEMT</sequence>
<reference evidence="1 2" key="2">
    <citation type="submission" date="2018-11" db="EMBL/GenBank/DDBJ databases">
        <authorList>
            <consortium name="Pathogen Informatics"/>
        </authorList>
    </citation>
    <scope>NUCLEOTIDE SEQUENCE [LARGE SCALE GENOMIC DNA]</scope>
</reference>
<accession>A0A183HX96</accession>
<organism evidence="3">
    <name type="scientific">Onchocerca flexuosa</name>
    <dbReference type="NCBI Taxonomy" id="387005"/>
    <lineage>
        <taxon>Eukaryota</taxon>
        <taxon>Metazoa</taxon>
        <taxon>Ecdysozoa</taxon>
        <taxon>Nematoda</taxon>
        <taxon>Chromadorea</taxon>
        <taxon>Rhabditida</taxon>
        <taxon>Spirurina</taxon>
        <taxon>Spiruromorpha</taxon>
        <taxon>Filarioidea</taxon>
        <taxon>Onchocercidae</taxon>
        <taxon>Onchocerca</taxon>
    </lineage>
</organism>
<evidence type="ECO:0000313" key="2">
    <source>
        <dbReference type="Proteomes" id="UP000267606"/>
    </source>
</evidence>
<name>A0A183HX96_9BILA</name>
<evidence type="ECO:0000313" key="3">
    <source>
        <dbReference type="WBParaSite" id="OFLC_0001210801-mRNA-1"/>
    </source>
</evidence>
<dbReference type="WBParaSite" id="OFLC_0001210801-mRNA-1">
    <property type="protein sequence ID" value="OFLC_0001210801-mRNA-1"/>
    <property type="gene ID" value="OFLC_0001210801"/>
</dbReference>
<gene>
    <name evidence="1" type="ORF">OFLC_LOCUS12110</name>
</gene>
<dbReference type="AlphaFoldDB" id="A0A183HX96"/>
<proteinExistence type="predicted"/>
<keyword evidence="2" id="KW-1185">Reference proteome</keyword>
<reference evidence="3" key="1">
    <citation type="submission" date="2016-06" db="UniProtKB">
        <authorList>
            <consortium name="WormBaseParasite"/>
        </authorList>
    </citation>
    <scope>IDENTIFICATION</scope>
</reference>